<evidence type="ECO:0000256" key="1">
    <source>
        <dbReference type="ARBA" id="ARBA00004127"/>
    </source>
</evidence>
<dbReference type="GO" id="GO:0012505">
    <property type="term" value="C:endomembrane system"/>
    <property type="evidence" value="ECO:0007669"/>
    <property type="project" value="UniProtKB-SubCell"/>
</dbReference>
<comment type="caution">
    <text evidence="9">The sequence shown here is derived from an EMBL/GenBank/DDBJ whole genome shotgun (WGS) entry which is preliminary data.</text>
</comment>
<organism evidence="9 10">
    <name type="scientific">Veronia nyctiphanis</name>
    <dbReference type="NCBI Taxonomy" id="1278244"/>
    <lineage>
        <taxon>Bacteria</taxon>
        <taxon>Pseudomonadati</taxon>
        <taxon>Pseudomonadota</taxon>
        <taxon>Gammaproteobacteria</taxon>
        <taxon>Vibrionales</taxon>
        <taxon>Vibrionaceae</taxon>
        <taxon>Veronia</taxon>
    </lineage>
</organism>
<feature type="transmembrane region" description="Helical" evidence="7">
    <location>
        <begin position="148"/>
        <end position="176"/>
    </location>
</feature>
<keyword evidence="6 7" id="KW-0472">Membrane</keyword>
<dbReference type="Pfam" id="PF04116">
    <property type="entry name" value="FA_hydroxylase"/>
    <property type="match status" value="1"/>
</dbReference>
<feature type="transmembrane region" description="Helical" evidence="7">
    <location>
        <begin position="319"/>
        <end position="339"/>
    </location>
</feature>
<keyword evidence="3 7" id="KW-1133">Transmembrane helix</keyword>
<dbReference type="PANTHER" id="PTHR21624">
    <property type="entry name" value="STEROL DESATURASE-RELATED PROTEIN"/>
    <property type="match status" value="1"/>
</dbReference>
<evidence type="ECO:0000256" key="6">
    <source>
        <dbReference type="ARBA" id="ARBA00023136"/>
    </source>
</evidence>
<name>A0A4Q0YS48_9GAMM</name>
<evidence type="ECO:0000256" key="4">
    <source>
        <dbReference type="ARBA" id="ARBA00023002"/>
    </source>
</evidence>
<dbReference type="GO" id="GO:0005506">
    <property type="term" value="F:iron ion binding"/>
    <property type="evidence" value="ECO:0007669"/>
    <property type="project" value="InterPro"/>
</dbReference>
<protein>
    <submittedName>
        <fullName evidence="9">Sterol desaturase</fullName>
    </submittedName>
</protein>
<gene>
    <name evidence="9" type="ORF">CS022_19635</name>
</gene>
<accession>A0A4Q0YS48</accession>
<evidence type="ECO:0000259" key="8">
    <source>
        <dbReference type="Pfam" id="PF04116"/>
    </source>
</evidence>
<dbReference type="GO" id="GO:0006643">
    <property type="term" value="P:membrane lipid metabolic process"/>
    <property type="evidence" value="ECO:0007669"/>
    <property type="project" value="TreeGrafter"/>
</dbReference>
<dbReference type="PANTHER" id="PTHR21624:SF1">
    <property type="entry name" value="ALKYLGLYCEROL MONOOXYGENASE"/>
    <property type="match status" value="1"/>
</dbReference>
<dbReference type="InterPro" id="IPR051689">
    <property type="entry name" value="Sterol_desaturase/TMEM195"/>
</dbReference>
<dbReference type="Proteomes" id="UP000290287">
    <property type="component" value="Unassembled WGS sequence"/>
</dbReference>
<dbReference type="AlphaFoldDB" id="A0A4Q0YS48"/>
<feature type="transmembrane region" description="Helical" evidence="7">
    <location>
        <begin position="58"/>
        <end position="79"/>
    </location>
</feature>
<keyword evidence="4" id="KW-0560">Oxidoreductase</keyword>
<evidence type="ECO:0000256" key="2">
    <source>
        <dbReference type="ARBA" id="ARBA00022692"/>
    </source>
</evidence>
<feature type="transmembrane region" description="Helical" evidence="7">
    <location>
        <begin position="371"/>
        <end position="392"/>
    </location>
</feature>
<dbReference type="InterPro" id="IPR006694">
    <property type="entry name" value="Fatty_acid_hydroxylase"/>
</dbReference>
<evidence type="ECO:0000256" key="7">
    <source>
        <dbReference type="SAM" id="Phobius"/>
    </source>
</evidence>
<evidence type="ECO:0000313" key="10">
    <source>
        <dbReference type="Proteomes" id="UP000290287"/>
    </source>
</evidence>
<proteinExistence type="predicted"/>
<dbReference type="EMBL" id="PEIB01000032">
    <property type="protein sequence ID" value="RXJ71781.1"/>
    <property type="molecule type" value="Genomic_DNA"/>
</dbReference>
<dbReference type="GO" id="GO:0008610">
    <property type="term" value="P:lipid biosynthetic process"/>
    <property type="evidence" value="ECO:0007669"/>
    <property type="project" value="InterPro"/>
</dbReference>
<feature type="domain" description="Fatty acid hydroxylase" evidence="8">
    <location>
        <begin position="95"/>
        <end position="229"/>
    </location>
</feature>
<keyword evidence="10" id="KW-1185">Reference proteome</keyword>
<reference evidence="9 10" key="1">
    <citation type="submission" date="2017-10" db="EMBL/GenBank/DDBJ databases">
        <title>Nyctiphanis sp. nov., isolated from the stomach of the euphausiid Nyctiphanes simplex (Hansen, 1911) in the Gulf of California.</title>
        <authorList>
            <person name="Gomez-Gil B."/>
            <person name="Aguilar-Mendez M."/>
            <person name="Lopez-Cortes A."/>
            <person name="Gomez-Gutierrez J."/>
            <person name="Roque A."/>
            <person name="Lang E."/>
            <person name="Gonzalez-Castillo A."/>
        </authorList>
    </citation>
    <scope>NUCLEOTIDE SEQUENCE [LARGE SCALE GENOMIC DNA]</scope>
    <source>
        <strain evidence="9 10">CAIM 600</strain>
    </source>
</reference>
<feature type="transmembrane region" description="Helical" evidence="7">
    <location>
        <begin position="345"/>
        <end position="364"/>
    </location>
</feature>
<keyword evidence="2 7" id="KW-0812">Transmembrane</keyword>
<evidence type="ECO:0000313" key="9">
    <source>
        <dbReference type="EMBL" id="RXJ71781.1"/>
    </source>
</evidence>
<evidence type="ECO:0000256" key="3">
    <source>
        <dbReference type="ARBA" id="ARBA00022989"/>
    </source>
</evidence>
<evidence type="ECO:0000256" key="5">
    <source>
        <dbReference type="ARBA" id="ARBA00023098"/>
    </source>
</evidence>
<comment type="subcellular location">
    <subcellularLocation>
        <location evidence="1">Endomembrane system</location>
        <topology evidence="1">Multi-pass membrane protein</topology>
    </subcellularLocation>
</comment>
<sequence>MIACLINGRASMTFQDSLFFAVPAFVLLIAIEYGASLYMKKNVYPSFEDVVSSLSSGLANITFAAIGFIFVLAPYNWFVENYAIFHVPADSWIAWVVVILCKDFSAYWFHRWTHRVNSLWQLHLIHHSSEEYNLPVALRQSTNGFVNYASVALIPAALIGIPFEMVAIIGFVHLFYQYWYHTRLIGDLGWLEYIIVTPQQHSIHHSMNKEYIDTNFGAWFSIWDQMFGTFQLKIPGVEQVYGITHPVKTWNPIKIDYMLWAKMLRDTLHTKKWSDKLKIWYAPTNWRPEDVKEKFPSERVGDVYRLEKYQPKTSRALKVWSFLELNAATLLIMLYFLALPQLSVFHSYLFGGFALFNVWTYTTVMEGQKQALLPVARLVLFTCMITFANTPITHFEWLWFIDFVFVSFYAVGILSAWLFSFPEEASDEKQTESVTTS</sequence>
<feature type="transmembrane region" description="Helical" evidence="7">
    <location>
        <begin position="18"/>
        <end position="38"/>
    </location>
</feature>
<feature type="transmembrane region" description="Helical" evidence="7">
    <location>
        <begin position="398"/>
        <end position="419"/>
    </location>
</feature>
<feature type="transmembrane region" description="Helical" evidence="7">
    <location>
        <begin position="91"/>
        <end position="110"/>
    </location>
</feature>
<dbReference type="GO" id="GO:0016020">
    <property type="term" value="C:membrane"/>
    <property type="evidence" value="ECO:0007669"/>
    <property type="project" value="GOC"/>
</dbReference>
<dbReference type="GO" id="GO:0050479">
    <property type="term" value="F:glyceryl-ether monooxygenase activity"/>
    <property type="evidence" value="ECO:0007669"/>
    <property type="project" value="TreeGrafter"/>
</dbReference>
<keyword evidence="5" id="KW-0443">Lipid metabolism</keyword>